<evidence type="ECO:0000313" key="2">
    <source>
        <dbReference type="Proteomes" id="UP001732700"/>
    </source>
</evidence>
<proteinExistence type="predicted"/>
<reference evidence="1" key="2">
    <citation type="submission" date="2025-09" db="UniProtKB">
        <authorList>
            <consortium name="EnsemblPlants"/>
        </authorList>
    </citation>
    <scope>IDENTIFICATION</scope>
</reference>
<keyword evidence="2" id="KW-1185">Reference proteome</keyword>
<name>A0ACD5VQ34_AVESA</name>
<dbReference type="Proteomes" id="UP001732700">
    <property type="component" value="Chromosome 3C"/>
</dbReference>
<reference evidence="1" key="1">
    <citation type="submission" date="2021-05" db="EMBL/GenBank/DDBJ databases">
        <authorList>
            <person name="Scholz U."/>
            <person name="Mascher M."/>
            <person name="Fiebig A."/>
        </authorList>
    </citation>
    <scope>NUCLEOTIDE SEQUENCE [LARGE SCALE GENOMIC DNA]</scope>
</reference>
<sequence>MSRSAVVAMYRNVRTDGVVAGDAPKTHPPPSPSLSYLQSLIPSFSSPHPLSTPAAAANHASVMSLPALVAMCRNVRTDGVVAGDAPKTQQPPSRPLSCVRRRAIGFNFNTSTIADNVVNALRLEAHLADAPALSYLEIQGGGDGCIRILASGGTALQPLRVASLSLVPPGDDGSYALVSMAEMANHSDALYLWRSSSPKWNLVKAKFPSEFKGDYVAHSYTAVLAFSFGGRAFWANLVHGVMYCSCEALLSAPSRRGAGAILKFHFIKLPVEQPRQLPPHILCAMELRSNMYRTMGRVGESSIKFVSIDGFMQLLDFVDCT</sequence>
<protein>
    <submittedName>
        <fullName evidence="1">Uncharacterized protein</fullName>
    </submittedName>
</protein>
<dbReference type="EnsemblPlants" id="AVESA.00010b.r2.3CG0494820.1">
    <property type="protein sequence ID" value="AVESA.00010b.r2.3CG0494820.1.CDS"/>
    <property type="gene ID" value="AVESA.00010b.r2.3CG0494820"/>
</dbReference>
<evidence type="ECO:0000313" key="1">
    <source>
        <dbReference type="EnsemblPlants" id="AVESA.00010b.r2.3CG0494820.1.CDS"/>
    </source>
</evidence>
<accession>A0ACD5VQ34</accession>
<organism evidence="1 2">
    <name type="scientific">Avena sativa</name>
    <name type="common">Oat</name>
    <dbReference type="NCBI Taxonomy" id="4498"/>
    <lineage>
        <taxon>Eukaryota</taxon>
        <taxon>Viridiplantae</taxon>
        <taxon>Streptophyta</taxon>
        <taxon>Embryophyta</taxon>
        <taxon>Tracheophyta</taxon>
        <taxon>Spermatophyta</taxon>
        <taxon>Magnoliopsida</taxon>
        <taxon>Liliopsida</taxon>
        <taxon>Poales</taxon>
        <taxon>Poaceae</taxon>
        <taxon>BOP clade</taxon>
        <taxon>Pooideae</taxon>
        <taxon>Poodae</taxon>
        <taxon>Poeae</taxon>
        <taxon>Poeae Chloroplast Group 1 (Aveneae type)</taxon>
        <taxon>Aveninae</taxon>
        <taxon>Avena</taxon>
    </lineage>
</organism>